<dbReference type="Pfam" id="PF00155">
    <property type="entry name" value="Aminotran_1_2"/>
    <property type="match status" value="1"/>
</dbReference>
<name>A0ABS0DD94_9NOCA</name>
<keyword evidence="3" id="KW-0805">Transcription regulation</keyword>
<keyword evidence="8" id="KW-1185">Reference proteome</keyword>
<evidence type="ECO:0000256" key="2">
    <source>
        <dbReference type="ARBA" id="ARBA00022898"/>
    </source>
</evidence>
<evidence type="ECO:0000313" key="7">
    <source>
        <dbReference type="EMBL" id="MBF6356404.1"/>
    </source>
</evidence>
<dbReference type="RefSeq" id="WP_195003283.1">
    <property type="nucleotide sequence ID" value="NZ_JADLQN010000003.1"/>
</dbReference>
<keyword evidence="2" id="KW-0663">Pyridoxal phosphate</keyword>
<dbReference type="InterPro" id="IPR004839">
    <property type="entry name" value="Aminotransferase_I/II_large"/>
</dbReference>
<dbReference type="EMBL" id="JADLQN010000003">
    <property type="protein sequence ID" value="MBF6356404.1"/>
    <property type="molecule type" value="Genomic_DNA"/>
</dbReference>
<dbReference type="Gene3D" id="1.10.10.10">
    <property type="entry name" value="Winged helix-like DNA-binding domain superfamily/Winged helix DNA-binding domain"/>
    <property type="match status" value="1"/>
</dbReference>
<dbReference type="InterPro" id="IPR015424">
    <property type="entry name" value="PyrdxlP-dep_Trfase"/>
</dbReference>
<feature type="domain" description="HTH gntR-type" evidence="6">
    <location>
        <begin position="31"/>
        <end position="99"/>
    </location>
</feature>
<protein>
    <submittedName>
        <fullName evidence="7">PLP-dependent aminotransferase family protein</fullName>
    </submittedName>
</protein>
<evidence type="ECO:0000256" key="3">
    <source>
        <dbReference type="ARBA" id="ARBA00023015"/>
    </source>
</evidence>
<dbReference type="Pfam" id="PF00392">
    <property type="entry name" value="GntR"/>
    <property type="match status" value="1"/>
</dbReference>
<dbReference type="Gene3D" id="3.40.640.10">
    <property type="entry name" value="Type I PLP-dependent aspartate aminotransferase-like (Major domain)"/>
    <property type="match status" value="1"/>
</dbReference>
<dbReference type="PROSITE" id="PS50949">
    <property type="entry name" value="HTH_GNTR"/>
    <property type="match status" value="1"/>
</dbReference>
<dbReference type="CDD" id="cd07377">
    <property type="entry name" value="WHTH_GntR"/>
    <property type="match status" value="1"/>
</dbReference>
<proteinExistence type="inferred from homology"/>
<gene>
    <name evidence="7" type="ORF">IU449_17945</name>
</gene>
<keyword evidence="5" id="KW-0804">Transcription</keyword>
<comment type="caution">
    <text evidence="7">The sequence shown here is derived from an EMBL/GenBank/DDBJ whole genome shotgun (WGS) entry which is preliminary data.</text>
</comment>
<keyword evidence="7" id="KW-0032">Aminotransferase</keyword>
<dbReference type="PANTHER" id="PTHR46577:SF1">
    <property type="entry name" value="HTH-TYPE TRANSCRIPTIONAL REGULATORY PROTEIN GABR"/>
    <property type="match status" value="1"/>
</dbReference>
<dbReference type="PRINTS" id="PR00035">
    <property type="entry name" value="HTHGNTR"/>
</dbReference>
<dbReference type="SMART" id="SM00345">
    <property type="entry name" value="HTH_GNTR"/>
    <property type="match status" value="1"/>
</dbReference>
<evidence type="ECO:0000256" key="1">
    <source>
        <dbReference type="ARBA" id="ARBA00005384"/>
    </source>
</evidence>
<dbReference type="CDD" id="cd00609">
    <property type="entry name" value="AAT_like"/>
    <property type="match status" value="1"/>
</dbReference>
<dbReference type="InterPro" id="IPR015421">
    <property type="entry name" value="PyrdxlP-dep_Trfase_major"/>
</dbReference>
<reference evidence="7 8" key="1">
    <citation type="submission" date="2020-10" db="EMBL/GenBank/DDBJ databases">
        <title>Identification of Nocardia species via Next-generation sequencing and recognition of intraspecies genetic diversity.</title>
        <authorList>
            <person name="Li P."/>
            <person name="Li P."/>
            <person name="Lu B."/>
        </authorList>
    </citation>
    <scope>NUCLEOTIDE SEQUENCE [LARGE SCALE GENOMIC DNA]</scope>
    <source>
        <strain evidence="7 8">BJ06-0143</strain>
    </source>
</reference>
<sequence length="501" mass="53273">MATRVIGAAGLARDLGNWRTVGAEETTHRGRPAYLALAEGIRLLIHDGRAPLGVALPSERDLAATLGVSRTTITSTYALLREHGYLISRQGSRSTVALPPSVPSDGTKASRGILATIMQPELTTVDLTYAAMTAPEGIENAYSDALQRLPTYLGTHGMDPVGMLALREAVARRYTARGLPTDPDQILITLGAQHGLRLLLNVLAAPAARVLIEHPTYPNAIEAIRDVGARPVPVPLLPENPSAGWDLDGIRSAARQTAATLAYLVPDFNNPTGMMLDGEGRAELAAIARETRMTIIVDESMVDLGLDPHTETMPPPVAVFGKGSEIVTIGSASKSFWGGLRVGWIRTGTSLITKLLGSRSTVDLGTPVMDQLATVHLLEHADDALALRRDQLRAQRGALLDALAEELPDWKVQPGAGGMSVWAQLPAPVSTALAATAPNHGVLLAAGPRFGVQGAFERFVRLPYTHRESELRLAVKSMASAYAALTPRAAQPLDPLNLSVR</sequence>
<evidence type="ECO:0000313" key="8">
    <source>
        <dbReference type="Proteomes" id="UP000707731"/>
    </source>
</evidence>
<dbReference type="SUPFAM" id="SSF46785">
    <property type="entry name" value="Winged helix' DNA-binding domain"/>
    <property type="match status" value="1"/>
</dbReference>
<accession>A0ABS0DD94</accession>
<evidence type="ECO:0000256" key="4">
    <source>
        <dbReference type="ARBA" id="ARBA00023125"/>
    </source>
</evidence>
<dbReference type="PANTHER" id="PTHR46577">
    <property type="entry name" value="HTH-TYPE TRANSCRIPTIONAL REGULATORY PROTEIN GABR"/>
    <property type="match status" value="1"/>
</dbReference>
<evidence type="ECO:0000256" key="5">
    <source>
        <dbReference type="ARBA" id="ARBA00023163"/>
    </source>
</evidence>
<dbReference type="InterPro" id="IPR036388">
    <property type="entry name" value="WH-like_DNA-bd_sf"/>
</dbReference>
<dbReference type="InterPro" id="IPR000524">
    <property type="entry name" value="Tscrpt_reg_HTH_GntR"/>
</dbReference>
<dbReference type="InterPro" id="IPR051446">
    <property type="entry name" value="HTH_trans_reg/aminotransferase"/>
</dbReference>
<dbReference type="InterPro" id="IPR036390">
    <property type="entry name" value="WH_DNA-bd_sf"/>
</dbReference>
<keyword evidence="7" id="KW-0808">Transferase</keyword>
<dbReference type="Proteomes" id="UP000707731">
    <property type="component" value="Unassembled WGS sequence"/>
</dbReference>
<keyword evidence="4" id="KW-0238">DNA-binding</keyword>
<comment type="similarity">
    <text evidence="1">In the C-terminal section; belongs to the class-I pyridoxal-phosphate-dependent aminotransferase family.</text>
</comment>
<organism evidence="7 8">
    <name type="scientific">Nocardia higoensis</name>
    <dbReference type="NCBI Taxonomy" id="228599"/>
    <lineage>
        <taxon>Bacteria</taxon>
        <taxon>Bacillati</taxon>
        <taxon>Actinomycetota</taxon>
        <taxon>Actinomycetes</taxon>
        <taxon>Mycobacteriales</taxon>
        <taxon>Nocardiaceae</taxon>
        <taxon>Nocardia</taxon>
    </lineage>
</organism>
<evidence type="ECO:0000259" key="6">
    <source>
        <dbReference type="PROSITE" id="PS50949"/>
    </source>
</evidence>
<dbReference type="SUPFAM" id="SSF53383">
    <property type="entry name" value="PLP-dependent transferases"/>
    <property type="match status" value="1"/>
</dbReference>
<dbReference type="GO" id="GO:0008483">
    <property type="term" value="F:transaminase activity"/>
    <property type="evidence" value="ECO:0007669"/>
    <property type="project" value="UniProtKB-KW"/>
</dbReference>